<reference evidence="1 2" key="1">
    <citation type="journal article" date="2018" name="New Phytol.">
        <title>Phylogenomics of Endogonaceae and evolution of mycorrhizas within Mucoromycota.</title>
        <authorList>
            <person name="Chang Y."/>
            <person name="Desiro A."/>
            <person name="Na H."/>
            <person name="Sandor L."/>
            <person name="Lipzen A."/>
            <person name="Clum A."/>
            <person name="Barry K."/>
            <person name="Grigoriev I.V."/>
            <person name="Martin F.M."/>
            <person name="Stajich J.E."/>
            <person name="Smith M.E."/>
            <person name="Bonito G."/>
            <person name="Spatafora J.W."/>
        </authorList>
    </citation>
    <scope>NUCLEOTIDE SEQUENCE [LARGE SCALE GENOMIC DNA]</scope>
    <source>
        <strain evidence="1 2">AD002</strain>
    </source>
</reference>
<evidence type="ECO:0000313" key="1">
    <source>
        <dbReference type="EMBL" id="RUS19820.1"/>
    </source>
</evidence>
<evidence type="ECO:0000313" key="2">
    <source>
        <dbReference type="Proteomes" id="UP000274822"/>
    </source>
</evidence>
<dbReference type="AlphaFoldDB" id="A0A433PQM2"/>
<sequence length="61" mass="6976">MMSTSIRRTNVNLLVTMCFEQVSEGTSADDSEDWIEPAWQQRPPLRSWYDDPCPSSGIRSP</sequence>
<dbReference type="EMBL" id="RBNJ01021380">
    <property type="protein sequence ID" value="RUS19820.1"/>
    <property type="molecule type" value="Genomic_DNA"/>
</dbReference>
<organism evidence="1 2">
    <name type="scientific">Jimgerdemannia flammicorona</name>
    <dbReference type="NCBI Taxonomy" id="994334"/>
    <lineage>
        <taxon>Eukaryota</taxon>
        <taxon>Fungi</taxon>
        <taxon>Fungi incertae sedis</taxon>
        <taxon>Mucoromycota</taxon>
        <taxon>Mucoromycotina</taxon>
        <taxon>Endogonomycetes</taxon>
        <taxon>Endogonales</taxon>
        <taxon>Endogonaceae</taxon>
        <taxon>Jimgerdemannia</taxon>
    </lineage>
</organism>
<accession>A0A433PQM2</accession>
<gene>
    <name evidence="1" type="ORF">BC938DRAFT_475664</name>
</gene>
<proteinExistence type="predicted"/>
<dbReference type="Proteomes" id="UP000274822">
    <property type="component" value="Unassembled WGS sequence"/>
</dbReference>
<keyword evidence="2" id="KW-1185">Reference proteome</keyword>
<protein>
    <submittedName>
        <fullName evidence="1">Uncharacterized protein</fullName>
    </submittedName>
</protein>
<name>A0A433PQM2_9FUNG</name>
<comment type="caution">
    <text evidence="1">The sequence shown here is derived from an EMBL/GenBank/DDBJ whole genome shotgun (WGS) entry which is preliminary data.</text>
</comment>